<dbReference type="AlphaFoldDB" id="G2YK39"/>
<feature type="region of interest" description="Disordered" evidence="1">
    <location>
        <begin position="22"/>
        <end position="49"/>
    </location>
</feature>
<protein>
    <submittedName>
        <fullName evidence="2">Uncharacterized protein</fullName>
    </submittedName>
</protein>
<dbReference type="Proteomes" id="UP000008177">
    <property type="component" value="Unplaced contigs"/>
</dbReference>
<gene>
    <name evidence="2" type="ORF">BofuT4_uP081460.1</name>
</gene>
<accession>G2YK39</accession>
<evidence type="ECO:0000313" key="2">
    <source>
        <dbReference type="EMBL" id="CCD51987.1"/>
    </source>
</evidence>
<evidence type="ECO:0000313" key="3">
    <source>
        <dbReference type="Proteomes" id="UP000008177"/>
    </source>
</evidence>
<proteinExistence type="predicted"/>
<organism evidence="2 3">
    <name type="scientific">Botryotinia fuckeliana (strain T4)</name>
    <name type="common">Noble rot fungus</name>
    <name type="synonym">Botrytis cinerea</name>
    <dbReference type="NCBI Taxonomy" id="999810"/>
    <lineage>
        <taxon>Eukaryota</taxon>
        <taxon>Fungi</taxon>
        <taxon>Dikarya</taxon>
        <taxon>Ascomycota</taxon>
        <taxon>Pezizomycotina</taxon>
        <taxon>Leotiomycetes</taxon>
        <taxon>Helotiales</taxon>
        <taxon>Sclerotiniaceae</taxon>
        <taxon>Botrytis</taxon>
    </lineage>
</organism>
<dbReference type="EMBL" id="FQ790340">
    <property type="protein sequence ID" value="CCD51987.1"/>
    <property type="molecule type" value="Genomic_DNA"/>
</dbReference>
<evidence type="ECO:0000256" key="1">
    <source>
        <dbReference type="SAM" id="MobiDB-lite"/>
    </source>
</evidence>
<dbReference type="InParanoid" id="G2YK39"/>
<dbReference type="HOGENOM" id="CLU_3142899_0_0_1"/>
<sequence>MTIYVGVVLHMQSIQWLRFHRNEDGTARRQGDDKKNAGRMGEEWVKNAA</sequence>
<name>G2YK39_BOTF4</name>
<reference evidence="3" key="1">
    <citation type="journal article" date="2011" name="PLoS Genet.">
        <title>Genomic analysis of the necrotrophic fungal pathogens Sclerotinia sclerotiorum and Botrytis cinerea.</title>
        <authorList>
            <person name="Amselem J."/>
            <person name="Cuomo C.A."/>
            <person name="van Kan J.A."/>
            <person name="Viaud M."/>
            <person name="Benito E.P."/>
            <person name="Couloux A."/>
            <person name="Coutinho P.M."/>
            <person name="de Vries R.P."/>
            <person name="Dyer P.S."/>
            <person name="Fillinger S."/>
            <person name="Fournier E."/>
            <person name="Gout L."/>
            <person name="Hahn M."/>
            <person name="Kohn L."/>
            <person name="Lapalu N."/>
            <person name="Plummer K.M."/>
            <person name="Pradier J.M."/>
            <person name="Quevillon E."/>
            <person name="Sharon A."/>
            <person name="Simon A."/>
            <person name="ten Have A."/>
            <person name="Tudzynski B."/>
            <person name="Tudzynski P."/>
            <person name="Wincker P."/>
            <person name="Andrew M."/>
            <person name="Anthouard V."/>
            <person name="Beever R.E."/>
            <person name="Beffa R."/>
            <person name="Benoit I."/>
            <person name="Bouzid O."/>
            <person name="Brault B."/>
            <person name="Chen Z."/>
            <person name="Choquer M."/>
            <person name="Collemare J."/>
            <person name="Cotton P."/>
            <person name="Danchin E.G."/>
            <person name="Da Silva C."/>
            <person name="Gautier A."/>
            <person name="Giraud C."/>
            <person name="Giraud T."/>
            <person name="Gonzalez C."/>
            <person name="Grossetete S."/>
            <person name="Guldener U."/>
            <person name="Henrissat B."/>
            <person name="Howlett B.J."/>
            <person name="Kodira C."/>
            <person name="Kretschmer M."/>
            <person name="Lappartient A."/>
            <person name="Leroch M."/>
            <person name="Levis C."/>
            <person name="Mauceli E."/>
            <person name="Neuveglise C."/>
            <person name="Oeser B."/>
            <person name="Pearson M."/>
            <person name="Poulain J."/>
            <person name="Poussereau N."/>
            <person name="Quesneville H."/>
            <person name="Rascle C."/>
            <person name="Schumacher J."/>
            <person name="Segurens B."/>
            <person name="Sexton A."/>
            <person name="Silva E."/>
            <person name="Sirven C."/>
            <person name="Soanes D.M."/>
            <person name="Talbot N.J."/>
            <person name="Templeton M."/>
            <person name="Yandava C."/>
            <person name="Yarden O."/>
            <person name="Zeng Q."/>
            <person name="Rollins J.A."/>
            <person name="Lebrun M.H."/>
            <person name="Dickman M."/>
        </authorList>
    </citation>
    <scope>NUCLEOTIDE SEQUENCE [LARGE SCALE GENOMIC DNA]</scope>
    <source>
        <strain evidence="3">T4</strain>
    </source>
</reference>